<dbReference type="EMBL" id="PPTS01000002">
    <property type="protein sequence ID" value="RDB66148.1"/>
    <property type="molecule type" value="Genomic_DNA"/>
</dbReference>
<dbReference type="GO" id="GO:0046872">
    <property type="term" value="F:metal ion binding"/>
    <property type="evidence" value="ECO:0007669"/>
    <property type="project" value="UniProtKB-KW"/>
</dbReference>
<evidence type="ECO:0000256" key="3">
    <source>
        <dbReference type="ARBA" id="ARBA00023004"/>
    </source>
</evidence>
<dbReference type="GO" id="GO:0043546">
    <property type="term" value="F:molybdopterin cofactor binding"/>
    <property type="evidence" value="ECO:0007669"/>
    <property type="project" value="InterPro"/>
</dbReference>
<dbReference type="GO" id="GO:0016491">
    <property type="term" value="F:oxidoreductase activity"/>
    <property type="evidence" value="ECO:0007669"/>
    <property type="project" value="InterPro"/>
</dbReference>
<dbReference type="CDD" id="cd02759">
    <property type="entry name" value="MopB_Acetylene-hydratase"/>
    <property type="match status" value="1"/>
</dbReference>
<dbReference type="InterPro" id="IPR037949">
    <property type="entry name" value="MopB_CT_Acetylene-hydratase"/>
</dbReference>
<dbReference type="SMART" id="SM00926">
    <property type="entry name" value="Molybdop_Fe4S4"/>
    <property type="match status" value="1"/>
</dbReference>
<dbReference type="Proteomes" id="UP000254000">
    <property type="component" value="Unassembled WGS sequence"/>
</dbReference>
<dbReference type="SUPFAM" id="SSF50692">
    <property type="entry name" value="ADC-like"/>
    <property type="match status" value="1"/>
</dbReference>
<dbReference type="InterPro" id="IPR041930">
    <property type="entry name" value="Acetylene_hydratase"/>
</dbReference>
<evidence type="ECO:0000256" key="1">
    <source>
        <dbReference type="ARBA" id="ARBA00010312"/>
    </source>
</evidence>
<dbReference type="InterPro" id="IPR006656">
    <property type="entry name" value="Mopterin_OxRdtase"/>
</dbReference>
<dbReference type="Pfam" id="PF00384">
    <property type="entry name" value="Molybdopterin"/>
    <property type="match status" value="1"/>
</dbReference>
<dbReference type="OrthoDB" id="3169211at2"/>
<comment type="similarity">
    <text evidence="1">Belongs to the prokaryotic molybdopterin-containing oxidoreductase family.</text>
</comment>
<dbReference type="Gene3D" id="2.40.40.20">
    <property type="match status" value="1"/>
</dbReference>
<protein>
    <submittedName>
        <fullName evidence="6">Dehydrogenase</fullName>
    </submittedName>
</protein>
<keyword evidence="7" id="KW-1185">Reference proteome</keyword>
<reference evidence="6 7" key="1">
    <citation type="journal article" date="2018" name="Elife">
        <title>Discovery and characterization of a prevalent human gut bacterial enzyme sufficient for the inactivation of a family of plant toxins.</title>
        <authorList>
            <person name="Koppel N."/>
            <person name="Bisanz J.E."/>
            <person name="Pandelia M.E."/>
            <person name="Turnbaugh P.J."/>
            <person name="Balskus E.P."/>
        </authorList>
    </citation>
    <scope>NUCLEOTIDE SEQUENCE [LARGE SCALE GENOMIC DNA]</scope>
    <source>
        <strain evidence="6 7">3C</strain>
    </source>
</reference>
<dbReference type="AlphaFoldDB" id="A0A369M6U3"/>
<keyword evidence="4" id="KW-0411">Iron-sulfur</keyword>
<dbReference type="Pfam" id="PF01568">
    <property type="entry name" value="Molydop_binding"/>
    <property type="match status" value="1"/>
</dbReference>
<keyword evidence="2" id="KW-0479">Metal-binding</keyword>
<dbReference type="InterPro" id="IPR006657">
    <property type="entry name" value="MoPterin_dinucl-bd_dom"/>
</dbReference>
<accession>A0A369M6U3</accession>
<dbReference type="InterPro" id="IPR006963">
    <property type="entry name" value="Mopterin_OxRdtase_4Fe-4S_dom"/>
</dbReference>
<dbReference type="InterPro" id="IPR009010">
    <property type="entry name" value="Asp_de-COase-like_dom_sf"/>
</dbReference>
<dbReference type="PANTHER" id="PTHR43742">
    <property type="entry name" value="TRIMETHYLAMINE-N-OXIDE REDUCTASE"/>
    <property type="match status" value="1"/>
</dbReference>
<sequence>MEERDYQFVEHENPYTYRDGDLTVTRGSAWSGPGCHLGCGVLLYTNDEGDLVKVEGDPENPFNEGRLCVRCLDLPEMVNNPKRLTHPLRRAKADRGHDRWERIGWDEALDLIAAELNKVKEAYGPESVIFSCGTGRDIAPYITRLCWSFGSPNFVNIFSGNACYLPRVAGCIATTGAFWVADCAQQFPDRYDNPAWQMPETMFVWGNYPLIANSDGFFGHWVVDLMKRGMKIVMIDPKVTWLSAKAEVHLPVRPGTDAALALAMMNVIINEDLYDHDFVDRWCYGFEELSEHVQPFTPEYAETTTWVPAERIRKAARILAASRPATLQWGVAVDMTKEALPAGQAIMALFQVTGNVEVPGGIIVPPEILNYGGGWGFELLGDEQNERRLGLDKYSLFRLGFQAAHPNTTVEAMKTGRPYPIKAAWVQTSNFLACMSANSTEVAECFRKLDFVAGADLFMTPTIMAFYDVVLPAAMFPERDGVRLGDGAQRAEAINKVCRVGECKSDMEMNLELGRRLAPEAWPWENVEDMFTEMIASSGITFPELREAAPVYLPFEYGKHEKGLLRPDGSPGFYTATGRIELWSTYYKNAGLDPLPVFDEPAPGPLATPELLDEYPLVLCTGARRWPFFHSEHRQAKRLLAMHPDPWIEIHPETCAELGVADGDWVWVENMLGRAKRRVKETPIFDPRIVAADHGWWNPEGDPENLYDIGDLCINNLIAWGNGKSGFGGNYKTNLCKVYKMKEGE</sequence>
<dbReference type="GO" id="GO:0018818">
    <property type="term" value="F:acetylene hydratase activity"/>
    <property type="evidence" value="ECO:0007669"/>
    <property type="project" value="InterPro"/>
</dbReference>
<keyword evidence="3" id="KW-0408">Iron</keyword>
<name>A0A369M6U3_9ACTN</name>
<dbReference type="Gene3D" id="2.20.25.90">
    <property type="entry name" value="ADC-like domains"/>
    <property type="match status" value="1"/>
</dbReference>
<dbReference type="SUPFAM" id="SSF53706">
    <property type="entry name" value="Formate dehydrogenase/DMSO reductase, domains 1-3"/>
    <property type="match status" value="1"/>
</dbReference>
<dbReference type="CDD" id="cd02781">
    <property type="entry name" value="MopB_CT_Acetylene-hydratase"/>
    <property type="match status" value="1"/>
</dbReference>
<gene>
    <name evidence="6" type="ORF">C1877_02795</name>
</gene>
<evidence type="ECO:0000313" key="7">
    <source>
        <dbReference type="Proteomes" id="UP000254000"/>
    </source>
</evidence>
<evidence type="ECO:0000259" key="5">
    <source>
        <dbReference type="PROSITE" id="PS51669"/>
    </source>
</evidence>
<dbReference type="PROSITE" id="PS51669">
    <property type="entry name" value="4FE4S_MOW_BIS_MGD"/>
    <property type="match status" value="1"/>
</dbReference>
<dbReference type="RefSeq" id="WP_114568315.1">
    <property type="nucleotide sequence ID" value="NZ_CABMMS010000002.1"/>
</dbReference>
<proteinExistence type="inferred from homology"/>
<dbReference type="Pfam" id="PF04879">
    <property type="entry name" value="Molybdop_Fe4S4"/>
    <property type="match status" value="1"/>
</dbReference>
<dbReference type="Gene3D" id="3.40.228.10">
    <property type="entry name" value="Dimethylsulfoxide Reductase, domain 2"/>
    <property type="match status" value="1"/>
</dbReference>
<dbReference type="GeneID" id="78358644"/>
<organism evidence="6 7">
    <name type="scientific">Gordonibacter pamelaeae</name>
    <dbReference type="NCBI Taxonomy" id="471189"/>
    <lineage>
        <taxon>Bacteria</taxon>
        <taxon>Bacillati</taxon>
        <taxon>Actinomycetota</taxon>
        <taxon>Coriobacteriia</taxon>
        <taxon>Eggerthellales</taxon>
        <taxon>Eggerthellaceae</taxon>
        <taxon>Gordonibacter</taxon>
    </lineage>
</organism>
<feature type="domain" description="4Fe-4S Mo/W bis-MGD-type" evidence="5">
    <location>
        <begin position="22"/>
        <end position="82"/>
    </location>
</feature>
<evidence type="ECO:0000256" key="2">
    <source>
        <dbReference type="ARBA" id="ARBA00022723"/>
    </source>
</evidence>
<evidence type="ECO:0000313" key="6">
    <source>
        <dbReference type="EMBL" id="RDB66148.1"/>
    </source>
</evidence>
<evidence type="ECO:0000256" key="4">
    <source>
        <dbReference type="ARBA" id="ARBA00023014"/>
    </source>
</evidence>
<dbReference type="GO" id="GO:0051536">
    <property type="term" value="F:iron-sulfur cluster binding"/>
    <property type="evidence" value="ECO:0007669"/>
    <property type="project" value="UniProtKB-KW"/>
</dbReference>
<dbReference type="PANTHER" id="PTHR43742:SF6">
    <property type="entry name" value="OXIDOREDUCTASE YYAE-RELATED"/>
    <property type="match status" value="1"/>
</dbReference>
<dbReference type="Gene3D" id="3.40.50.740">
    <property type="match status" value="1"/>
</dbReference>
<comment type="caution">
    <text evidence="6">The sequence shown here is derived from an EMBL/GenBank/DDBJ whole genome shotgun (WGS) entry which is preliminary data.</text>
</comment>
<dbReference type="InterPro" id="IPR050612">
    <property type="entry name" value="Prok_Mopterin_Oxidored"/>
</dbReference>